<evidence type="ECO:0000256" key="1">
    <source>
        <dbReference type="SAM" id="MobiDB-lite"/>
    </source>
</evidence>
<sequence length="139" mass="15599">MASLGFTPPSLRSSSTNSMEDPRRQWTPRPRFVLHEGPQVRTQDEQKPIMSFWYQGIDILAGILSTAKEIKDILVSAVEEIHRFRQDVANMNARENIPILFSTDAFSTSSTPEGFNPPTPPAFDPPTPEPMELPCSIDQ</sequence>
<feature type="region of interest" description="Disordered" evidence="1">
    <location>
        <begin position="1"/>
        <end position="42"/>
    </location>
</feature>
<name>A0A0B7KPL9_BIOOC</name>
<protein>
    <submittedName>
        <fullName evidence="2">Uncharacterized protein</fullName>
    </submittedName>
</protein>
<feature type="compositionally biased region" description="Polar residues" evidence="1">
    <location>
        <begin position="10"/>
        <end position="19"/>
    </location>
</feature>
<organism evidence="2">
    <name type="scientific">Bionectria ochroleuca</name>
    <name type="common">Gliocladium roseum</name>
    <dbReference type="NCBI Taxonomy" id="29856"/>
    <lineage>
        <taxon>Eukaryota</taxon>
        <taxon>Fungi</taxon>
        <taxon>Dikarya</taxon>
        <taxon>Ascomycota</taxon>
        <taxon>Pezizomycotina</taxon>
        <taxon>Sordariomycetes</taxon>
        <taxon>Hypocreomycetidae</taxon>
        <taxon>Hypocreales</taxon>
        <taxon>Bionectriaceae</taxon>
        <taxon>Clonostachys</taxon>
    </lineage>
</organism>
<feature type="compositionally biased region" description="Pro residues" evidence="1">
    <location>
        <begin position="115"/>
        <end position="131"/>
    </location>
</feature>
<dbReference type="AlphaFoldDB" id="A0A0B7KPL9"/>
<feature type="region of interest" description="Disordered" evidence="1">
    <location>
        <begin position="107"/>
        <end position="139"/>
    </location>
</feature>
<evidence type="ECO:0000313" key="2">
    <source>
        <dbReference type="EMBL" id="CEO57392.1"/>
    </source>
</evidence>
<accession>A0A0B7KPL9</accession>
<reference evidence="2" key="1">
    <citation type="submission" date="2015-01" db="EMBL/GenBank/DDBJ databases">
        <authorList>
            <person name="Durling Mikael"/>
        </authorList>
    </citation>
    <scope>NUCLEOTIDE SEQUENCE</scope>
</reference>
<gene>
    <name evidence="2" type="ORF">BN869_000013450_1</name>
</gene>
<dbReference type="EMBL" id="CDPU01000099">
    <property type="protein sequence ID" value="CEO57392.1"/>
    <property type="molecule type" value="Genomic_DNA"/>
</dbReference>
<proteinExistence type="predicted"/>